<feature type="region of interest" description="Disordered" evidence="2">
    <location>
        <begin position="222"/>
        <end position="287"/>
    </location>
</feature>
<feature type="compositionally biased region" description="Basic and acidic residues" evidence="2">
    <location>
        <begin position="222"/>
        <end position="237"/>
    </location>
</feature>
<dbReference type="SUPFAM" id="SSF52540">
    <property type="entry name" value="P-loop containing nucleoside triphosphate hydrolases"/>
    <property type="match status" value="2"/>
</dbReference>
<name>X6NYI1_RETFI</name>
<feature type="compositionally biased region" description="Basic and acidic residues" evidence="2">
    <location>
        <begin position="253"/>
        <end position="274"/>
    </location>
</feature>
<dbReference type="EMBL" id="ASPP01005526">
    <property type="protein sequence ID" value="ETO30347.1"/>
    <property type="molecule type" value="Genomic_DNA"/>
</dbReference>
<evidence type="ECO:0000313" key="4">
    <source>
        <dbReference type="Proteomes" id="UP000023152"/>
    </source>
</evidence>
<sequence>MVCLFSWKKKIWSESKKIIPNKTQRTKKAIFKPTGLRNDGRMLDNSKESNWEELLNTIKEKFHLTTKSSLLLVKKDNIDDHVDNDDDLFDLWNALIKDKKETSYTFKMRCLEITKEGKKIEWCPKGSTDPQFYGAMEQQDWTQHFEDLKQLIGGLSDSEYLENESQNNKIETADDLKRIWADRYDENDSNKWSLKLQVNSNYLTESVTEPGVEGDTTVQIHGEKGEEKEQDNEDYKVADSNTVNLKNNSNNIKKSDKIEEKKGDKTSNEGKSKEIQQLQELNDEEDEKKEIINKPIQKKEHFDIKLMLEFVKKAEEAADTIKDQNVILMLGGTGTGKSTLIHFLAGSTMEDQIVDGKPHIAPVKVKNKALANVRASADAASQTRYITAVPINLKEMNLLVDIDSVVLCDTPGFEDTSGPEVDVANGLGIIRALQNCKSVKPVVLISYTALGNRMSCVKELARTLVSIIQSIENHLTSFSYVFTKLPDDKKKFMHSLVRDTWQNVKDEPDEGFKAILKDIAKKTQNGVIAPNLVNDSPNPLIENLTDIKDFIKNPGEVFQPFVSESSKGAVQMQVQKHKEHIWQAYQNEDYNVAKTKLDEIIDLNNVLKLPTIENEYKDIVKKLTNEWNKKSENAKSMFNERIASPHLSKNDVLAYQKVVNEFVSAKELRNNLKDAICGESLIQNINEQMQHLINAIEEEKEGDESILQAHLDKIAQVQACFPDFSGSYNEACQKLKKRAVKYADEARECIKKNKFMEFRKELEKIGKILILQEHLRSLIDIKKEIKDLENELLAHLNNVSGEGYDVLKKAIKEESAPPKEEKHEKEKVEIANIRIERLDKTAVDILKRAFPLLEEAANAFDLPYEHVGLDKSTKELVRSFVNQMIGYFEKVRQKIAYLFEKQRYQAFDEIKKFILVMDELRTIEAVKQRTGSQYFQTIEKIFGFVRDVQKDIDTILNSLNKPSVSFDYNRLYECVLCINQSEWIDERQEDGSSNLKETVKQKLTLHLHELQQLSEELELDLDHPELLKEARNIFTHLGNLRRLEVIIPKLAPFRQKVSILLEQSVRATLATIRREFALNTNVSNYEKTREELIRLKPCAESIQNANSYLQKKKFENVKDLDSKINATKEKLTNIEVKIKSKYQPIANKIQPTEEKISQLESIKQEYGKMTSKPMHKDAMRYLNARGYKSIQAVEEDIRKGQQNLENLSEEGAIVKKSFQEQVKELKEKLDKDEQVKKGYEALLQKGMASLQSITESLKDHGFLESEVQRLINNEKELNDKIRQCEREIAKLKNSGHTFEVLNAARTVKVLQYLKECKTTAFPVETTTATDQSDKNGNESSNNETKEDEKKQTENRSVIPLRQETTNTLDLVEEFLRKYSIFVQSQLNSLNFTESEATSNNDDEKDDDSIGMIEKVESIFNRFTEVKKLQKDYPIIFAYFPQDIIELFDKRLKKMYLDLHDEMMKLAALESTKPLKRKIAIARALSVLDDFAQSNYKFRELFLDYQTKIYKDVIDIKQVLEAIEKHEYPTVASELIRILQNIEDPNVKRAFGNIKISLSRSLNTLAKSTLKKVLLLGEDEVDLKKVTELVDDLGYIKDAQHLVIQFVDEVAQKEIEKTANKTKFAIGRWMKVVLDTFDASVNALNFLEAENKIMLVQRIVDILGDYCEPAPLDSEKDVKKGQEGNGNERTETITSRVGKLRKRIENKLQEIVDKYTGIDLTGHTFNPYASSPPREIYEKLYTIMNKGALYKDKWKEIENNIILKIRKQLIEAREKVGTLRTWEIDSYIRLCRTVLTVLPDHMRNMLEEEINQGEKDISHETEIAAGAVAKIVDNKNINDINQFLNKCTDNQKKMVETKVATMARDMTAGIEQKWANEDMMGALENLKELYSLKTSIKMAIPDLDNCLKAAKVTLTNQVEKAQQKAVASFDAFKRCEVGANTMEPIEKALDLVIECMNLKGESDELIPSNFEEKLMN</sequence>
<dbReference type="Proteomes" id="UP000023152">
    <property type="component" value="Unassembled WGS sequence"/>
</dbReference>
<gene>
    <name evidence="3" type="ORF">RFI_06773</name>
</gene>
<keyword evidence="4" id="KW-1185">Reference proteome</keyword>
<feature type="compositionally biased region" description="Basic and acidic residues" evidence="2">
    <location>
        <begin position="1343"/>
        <end position="1353"/>
    </location>
</feature>
<dbReference type="Gene3D" id="3.40.50.300">
    <property type="entry name" value="P-loop containing nucleotide triphosphate hydrolases"/>
    <property type="match status" value="1"/>
</dbReference>
<feature type="compositionally biased region" description="Low complexity" evidence="2">
    <location>
        <begin position="240"/>
        <end position="252"/>
    </location>
</feature>
<dbReference type="InterPro" id="IPR027417">
    <property type="entry name" value="P-loop_NTPase"/>
</dbReference>
<evidence type="ECO:0000256" key="2">
    <source>
        <dbReference type="SAM" id="MobiDB-lite"/>
    </source>
</evidence>
<protein>
    <submittedName>
        <fullName evidence="3">Uncharacterized protein</fullName>
    </submittedName>
</protein>
<proteinExistence type="predicted"/>
<reference evidence="3 4" key="1">
    <citation type="journal article" date="2013" name="Curr. Biol.">
        <title>The Genome of the Foraminiferan Reticulomyxa filosa.</title>
        <authorList>
            <person name="Glockner G."/>
            <person name="Hulsmann N."/>
            <person name="Schleicher M."/>
            <person name="Noegel A.A."/>
            <person name="Eichinger L."/>
            <person name="Gallinger C."/>
            <person name="Pawlowski J."/>
            <person name="Sierra R."/>
            <person name="Euteneuer U."/>
            <person name="Pillet L."/>
            <person name="Moustafa A."/>
            <person name="Platzer M."/>
            <person name="Groth M."/>
            <person name="Szafranski K."/>
            <person name="Schliwa M."/>
        </authorList>
    </citation>
    <scope>NUCLEOTIDE SEQUENCE [LARGE SCALE GENOMIC DNA]</scope>
</reference>
<organism evidence="3 4">
    <name type="scientific">Reticulomyxa filosa</name>
    <dbReference type="NCBI Taxonomy" id="46433"/>
    <lineage>
        <taxon>Eukaryota</taxon>
        <taxon>Sar</taxon>
        <taxon>Rhizaria</taxon>
        <taxon>Retaria</taxon>
        <taxon>Foraminifera</taxon>
        <taxon>Monothalamids</taxon>
        <taxon>Reticulomyxidae</taxon>
        <taxon>Reticulomyxa</taxon>
    </lineage>
</organism>
<evidence type="ECO:0000313" key="3">
    <source>
        <dbReference type="EMBL" id="ETO30347.1"/>
    </source>
</evidence>
<comment type="caution">
    <text evidence="3">The sequence shown here is derived from an EMBL/GenBank/DDBJ whole genome shotgun (WGS) entry which is preliminary data.</text>
</comment>
<feature type="region of interest" description="Disordered" evidence="2">
    <location>
        <begin position="1326"/>
        <end position="1356"/>
    </location>
</feature>
<evidence type="ECO:0000256" key="1">
    <source>
        <dbReference type="SAM" id="Coils"/>
    </source>
</evidence>
<feature type="coiled-coil region" evidence="1">
    <location>
        <begin position="771"/>
        <end position="798"/>
    </location>
</feature>
<accession>X6NYI1</accession>
<feature type="coiled-coil region" evidence="1">
    <location>
        <begin position="1190"/>
        <end position="1294"/>
    </location>
</feature>
<keyword evidence="1" id="KW-0175">Coiled coil</keyword>